<accession>A0A0D2FKV6</accession>
<reference evidence="3 4" key="1">
    <citation type="submission" date="2015-01" db="EMBL/GenBank/DDBJ databases">
        <title>The Genome Sequence of Rhinocladiella mackenzie CBS 650.93.</title>
        <authorList>
            <consortium name="The Broad Institute Genomics Platform"/>
            <person name="Cuomo C."/>
            <person name="de Hoog S."/>
            <person name="Gorbushina A."/>
            <person name="Stielow B."/>
            <person name="Teixiera M."/>
            <person name="Abouelleil A."/>
            <person name="Chapman S.B."/>
            <person name="Priest M."/>
            <person name="Young S.K."/>
            <person name="Wortman J."/>
            <person name="Nusbaum C."/>
            <person name="Birren B."/>
        </authorList>
    </citation>
    <scope>NUCLEOTIDE SEQUENCE [LARGE SCALE GENOMIC DNA]</scope>
    <source>
        <strain evidence="3 4">CBS 650.93</strain>
    </source>
</reference>
<proteinExistence type="predicted"/>
<feature type="compositionally biased region" description="Basic residues" evidence="1">
    <location>
        <begin position="775"/>
        <end position="784"/>
    </location>
</feature>
<dbReference type="STRING" id="1442369.A0A0D2FKV6"/>
<gene>
    <name evidence="3" type="ORF">Z518_08498</name>
</gene>
<dbReference type="HOGENOM" id="CLU_009663_0_0_1"/>
<dbReference type="Proteomes" id="UP000053617">
    <property type="component" value="Unassembled WGS sequence"/>
</dbReference>
<keyword evidence="2" id="KW-0472">Membrane</keyword>
<dbReference type="GeneID" id="25296569"/>
<dbReference type="AlphaFoldDB" id="A0A0D2FKV6"/>
<dbReference type="VEuPathDB" id="FungiDB:Z518_08498"/>
<evidence type="ECO:0000313" key="3">
    <source>
        <dbReference type="EMBL" id="KIX02557.1"/>
    </source>
</evidence>
<sequence length="811" mass="89395">MGLTIGEIAGVINVGVVLLQFTFPLLLVYILAGIVPERSNAITWQECPVQSQSVTGRFLNGSWWPTILRTDGAAMSKVSNRVIFISTFSTLGFALLAVAAVLTPLGLHNTITATSVQASEFVYARDVSPIGQATLPRDDYNTSRTCGWLMWTSCPGQYHGFYTTTNESGAYLNWDSDDAYISTVVPENLTTLFSTGHEGDRATVATPFDIEFRSYTLVSDVEEQESVLLNSSSPDFKIDHYAKRTQGEIQYGDMIVLADDFVIRDGVVADMKKGGLGFRNHTIPRNVHSGADWTEALLWLEPETECVNNNLTVEFGIPEDAGYQETYLVDYGGITERLTDYPYIDLNQTQVRPELYARAHKGAVLMNFNLRQQLNVSTNNASYYGKKFLLPSSYYTPGVVSIGTFDSGIPDTYLSTDPEQNITLVESIGLVTSGYGGMDQANFSHIANIGGTVLGAFSNIDKSNHNGRFDPGTNYSAPLFSCSTSVRVFIMNVTFFMNGTSSLENLQIRSTTPQTYSSNATTPLWAVENTGGMNISDVQPIWGLVGDEYEHDPRLWTIRREYMYLPAGSSAMGLGMLSTSDSLGCGGPINTLDILYNGLDSGGQQFPDFSGITSLPLRQKWQKLSQTKEGIATMMALIWTDITANYVTSSRSQLNSKFNSVSTYIQRKEQNIPSSSPVEVLTYGLVIRYHIPYAIVAIVFLAVYLVVVVAALVMCITQKSTLHLLKSLLNQTSVGRAVVNERCKYQGSRAMQTKYMSTSEWIRDHGSEDIAIIKERKRGQRRRKDSGPGIAQEYLPVEGQGEGSPNLHGKR</sequence>
<feature type="transmembrane region" description="Helical" evidence="2">
    <location>
        <begin position="82"/>
        <end position="107"/>
    </location>
</feature>
<keyword evidence="2" id="KW-1133">Transmembrane helix</keyword>
<evidence type="ECO:0000256" key="1">
    <source>
        <dbReference type="SAM" id="MobiDB-lite"/>
    </source>
</evidence>
<feature type="transmembrane region" description="Helical" evidence="2">
    <location>
        <begin position="12"/>
        <end position="35"/>
    </location>
</feature>
<feature type="transmembrane region" description="Helical" evidence="2">
    <location>
        <begin position="691"/>
        <end position="716"/>
    </location>
</feature>
<dbReference type="OrthoDB" id="3034003at2759"/>
<keyword evidence="2" id="KW-0812">Transmembrane</keyword>
<dbReference type="EMBL" id="KN847480">
    <property type="protein sequence ID" value="KIX02557.1"/>
    <property type="molecule type" value="Genomic_DNA"/>
</dbReference>
<feature type="region of interest" description="Disordered" evidence="1">
    <location>
        <begin position="774"/>
        <end position="811"/>
    </location>
</feature>
<evidence type="ECO:0000313" key="4">
    <source>
        <dbReference type="Proteomes" id="UP000053617"/>
    </source>
</evidence>
<name>A0A0D2FKV6_9EURO</name>
<protein>
    <submittedName>
        <fullName evidence="3">Uncharacterized protein</fullName>
    </submittedName>
</protein>
<dbReference type="RefSeq" id="XP_013269693.1">
    <property type="nucleotide sequence ID" value="XM_013414239.1"/>
</dbReference>
<organism evidence="3 4">
    <name type="scientific">Rhinocladiella mackenziei CBS 650.93</name>
    <dbReference type="NCBI Taxonomy" id="1442369"/>
    <lineage>
        <taxon>Eukaryota</taxon>
        <taxon>Fungi</taxon>
        <taxon>Dikarya</taxon>
        <taxon>Ascomycota</taxon>
        <taxon>Pezizomycotina</taxon>
        <taxon>Eurotiomycetes</taxon>
        <taxon>Chaetothyriomycetidae</taxon>
        <taxon>Chaetothyriales</taxon>
        <taxon>Herpotrichiellaceae</taxon>
        <taxon>Rhinocladiella</taxon>
    </lineage>
</organism>
<evidence type="ECO:0000256" key="2">
    <source>
        <dbReference type="SAM" id="Phobius"/>
    </source>
</evidence>
<keyword evidence="4" id="KW-1185">Reference proteome</keyword>